<gene>
    <name evidence="2" type="ORF">LG632_02440</name>
</gene>
<dbReference type="PANTHER" id="PTHR45527:SF1">
    <property type="entry name" value="FATTY ACID SYNTHASE"/>
    <property type="match status" value="1"/>
</dbReference>
<dbReference type="Pfam" id="PF00550">
    <property type="entry name" value="PP-binding"/>
    <property type="match status" value="1"/>
</dbReference>
<dbReference type="Gene3D" id="1.10.1200.10">
    <property type="entry name" value="ACP-like"/>
    <property type="match status" value="1"/>
</dbReference>
<comment type="caution">
    <text evidence="2">The sequence shown here is derived from an EMBL/GenBank/DDBJ whole genome shotgun (WGS) entry which is preliminary data.</text>
</comment>
<proteinExistence type="predicted"/>
<feature type="domain" description="Carrier" evidence="1">
    <location>
        <begin position="15"/>
        <end position="90"/>
    </location>
</feature>
<name>A0ABS8B0Y7_9ACTN</name>
<evidence type="ECO:0000259" key="1">
    <source>
        <dbReference type="PROSITE" id="PS50075"/>
    </source>
</evidence>
<evidence type="ECO:0000313" key="2">
    <source>
        <dbReference type="EMBL" id="MCB5178249.1"/>
    </source>
</evidence>
<protein>
    <submittedName>
        <fullName evidence="2">Phosphopantetheine-binding protein</fullName>
    </submittedName>
</protein>
<reference evidence="2 3" key="1">
    <citation type="submission" date="2021-10" db="EMBL/GenBank/DDBJ databases">
        <title>Streptomyces sp. strain SMC 277, a novel streptomycete isolated from soil.</title>
        <authorList>
            <person name="Chanama M."/>
        </authorList>
    </citation>
    <scope>NUCLEOTIDE SEQUENCE [LARGE SCALE GENOMIC DNA]</scope>
    <source>
        <strain evidence="2 3">SMC 277</strain>
    </source>
</reference>
<sequence>MPDLREELTDAPYTPPTDPLEKQVAEIIASVLGIDKVGREDSFYDLGGGSMQAIRICARTEQETGLTVDPLTLLENDRLVDFVAELRGANSAAATES</sequence>
<dbReference type="PANTHER" id="PTHR45527">
    <property type="entry name" value="NONRIBOSOMAL PEPTIDE SYNTHETASE"/>
    <property type="match status" value="1"/>
</dbReference>
<dbReference type="InterPro" id="IPR036736">
    <property type="entry name" value="ACP-like_sf"/>
</dbReference>
<organism evidence="2 3">
    <name type="scientific">Streptomyces antimicrobicus</name>
    <dbReference type="NCBI Taxonomy" id="2883108"/>
    <lineage>
        <taxon>Bacteria</taxon>
        <taxon>Bacillati</taxon>
        <taxon>Actinomycetota</taxon>
        <taxon>Actinomycetes</taxon>
        <taxon>Kitasatosporales</taxon>
        <taxon>Streptomycetaceae</taxon>
        <taxon>Streptomyces</taxon>
    </lineage>
</organism>
<keyword evidence="3" id="KW-1185">Reference proteome</keyword>
<dbReference type="InterPro" id="IPR009081">
    <property type="entry name" value="PP-bd_ACP"/>
</dbReference>
<dbReference type="RefSeq" id="WP_226724640.1">
    <property type="nucleotide sequence ID" value="NZ_JAJAUY010000005.1"/>
</dbReference>
<dbReference type="SUPFAM" id="SSF47336">
    <property type="entry name" value="ACP-like"/>
    <property type="match status" value="1"/>
</dbReference>
<evidence type="ECO:0000313" key="3">
    <source>
        <dbReference type="Proteomes" id="UP001199054"/>
    </source>
</evidence>
<dbReference type="PROSITE" id="PS50075">
    <property type="entry name" value="CARRIER"/>
    <property type="match status" value="1"/>
</dbReference>
<dbReference type="Proteomes" id="UP001199054">
    <property type="component" value="Unassembled WGS sequence"/>
</dbReference>
<dbReference type="EMBL" id="JAJAUY010000005">
    <property type="protein sequence ID" value="MCB5178249.1"/>
    <property type="molecule type" value="Genomic_DNA"/>
</dbReference>
<accession>A0ABS8B0Y7</accession>